<dbReference type="InterPro" id="IPR046133">
    <property type="entry name" value="DUF6130"/>
</dbReference>
<dbReference type="Proteomes" id="UP001153050">
    <property type="component" value="Unassembled WGS sequence"/>
</dbReference>
<comment type="caution">
    <text evidence="2">The sequence shown here is derived from an EMBL/GenBank/DDBJ whole genome shotgun (WGS) entry which is preliminary data.</text>
</comment>
<evidence type="ECO:0000313" key="3">
    <source>
        <dbReference type="Proteomes" id="UP001153050"/>
    </source>
</evidence>
<organism evidence="2 3">
    <name type="scientific">Mesorhizobium escarrei</name>
    <dbReference type="NCBI Taxonomy" id="666018"/>
    <lineage>
        <taxon>Bacteria</taxon>
        <taxon>Pseudomonadati</taxon>
        <taxon>Pseudomonadota</taxon>
        <taxon>Alphaproteobacteria</taxon>
        <taxon>Hyphomicrobiales</taxon>
        <taxon>Phyllobacteriaceae</taxon>
        <taxon>Mesorhizobium</taxon>
    </lineage>
</organism>
<dbReference type="EMBL" id="CAKXZT010000121">
    <property type="protein sequence ID" value="CAH2401058.1"/>
    <property type="molecule type" value="Genomic_DNA"/>
</dbReference>
<keyword evidence="1" id="KW-0472">Membrane</keyword>
<evidence type="ECO:0008006" key="4">
    <source>
        <dbReference type="Google" id="ProtNLM"/>
    </source>
</evidence>
<sequence>MLAASLSPTRCKLHATTAHAGVGDSIRPLCVNVPESELTELRRFRHNAMTLLITTLAAVATGAVLATSAFAQSARDVRGASPFETIENEPAPKLIVDPPLPGPLAQGLFQAQYRTENVHIVPVFGEGALKASPRIGHLHITVDDHEFLWADSGNTNTVDIAGFSPGDHKVKIELVDANHNVFAGQSVTVPFTVPPAK</sequence>
<protein>
    <recommendedName>
        <fullName evidence="4">DUF4399 domain-containing protein</fullName>
    </recommendedName>
</protein>
<dbReference type="Pfam" id="PF19625">
    <property type="entry name" value="DUF6130"/>
    <property type="match status" value="1"/>
</dbReference>
<keyword evidence="1" id="KW-0812">Transmembrane</keyword>
<feature type="transmembrane region" description="Helical" evidence="1">
    <location>
        <begin position="51"/>
        <end position="71"/>
    </location>
</feature>
<keyword evidence="3" id="KW-1185">Reference proteome</keyword>
<keyword evidence="1" id="KW-1133">Transmembrane helix</keyword>
<name>A0ABM9DY00_9HYPH</name>
<reference evidence="2 3" key="1">
    <citation type="submission" date="2022-03" db="EMBL/GenBank/DDBJ databases">
        <authorList>
            <person name="Brunel B."/>
        </authorList>
    </citation>
    <scope>NUCLEOTIDE SEQUENCE [LARGE SCALE GENOMIC DNA]</scope>
    <source>
        <strain evidence="2">STM5069sample</strain>
    </source>
</reference>
<evidence type="ECO:0000313" key="2">
    <source>
        <dbReference type="EMBL" id="CAH2401058.1"/>
    </source>
</evidence>
<evidence type="ECO:0000256" key="1">
    <source>
        <dbReference type="SAM" id="Phobius"/>
    </source>
</evidence>
<accession>A0ABM9DY00</accession>
<proteinExistence type="predicted"/>
<gene>
    <name evidence="2" type="ORF">MES5069_270229</name>
</gene>